<evidence type="ECO:0000313" key="10">
    <source>
        <dbReference type="EMBL" id="KXK26468.1"/>
    </source>
</evidence>
<organism evidence="10 11">
    <name type="scientific">candidate division WS6 bacterium OLB20</name>
    <dbReference type="NCBI Taxonomy" id="1617426"/>
    <lineage>
        <taxon>Bacteria</taxon>
        <taxon>Candidatus Dojkabacteria</taxon>
    </lineage>
</organism>
<dbReference type="InterPro" id="IPR052170">
    <property type="entry name" value="M29_Exopeptidase"/>
</dbReference>
<evidence type="ECO:0000256" key="8">
    <source>
        <dbReference type="ARBA" id="ARBA00022801"/>
    </source>
</evidence>
<evidence type="ECO:0000256" key="5">
    <source>
        <dbReference type="ARBA" id="ARBA00022438"/>
    </source>
</evidence>
<comment type="cofactor">
    <cofactor evidence="3">
        <name>Zn(2+)</name>
        <dbReference type="ChEBI" id="CHEBI:29105"/>
    </cofactor>
</comment>
<keyword evidence="9" id="KW-0482">Metalloprotease</keyword>
<keyword evidence="7" id="KW-0479">Metal-binding</keyword>
<dbReference type="GO" id="GO:0004177">
    <property type="term" value="F:aminopeptidase activity"/>
    <property type="evidence" value="ECO:0007669"/>
    <property type="project" value="UniProtKB-KW"/>
</dbReference>
<comment type="similarity">
    <text evidence="4">Belongs to the peptidase M29 family.</text>
</comment>
<name>A0A136LXS9_9BACT</name>
<dbReference type="SUPFAM" id="SSF144052">
    <property type="entry name" value="Thermophilic metalloprotease-like"/>
    <property type="match status" value="1"/>
</dbReference>
<evidence type="ECO:0000256" key="1">
    <source>
        <dbReference type="ARBA" id="ARBA00001941"/>
    </source>
</evidence>
<dbReference type="STRING" id="1617426.TR69_WS6001000472"/>
<dbReference type="EMBL" id="JYNZ01000003">
    <property type="protein sequence ID" value="KXK26468.1"/>
    <property type="molecule type" value="Genomic_DNA"/>
</dbReference>
<dbReference type="PATRIC" id="fig|1617426.3.peg.468"/>
<dbReference type="Proteomes" id="UP000070457">
    <property type="component" value="Unassembled WGS sequence"/>
</dbReference>
<dbReference type="GO" id="GO:0008237">
    <property type="term" value="F:metallopeptidase activity"/>
    <property type="evidence" value="ECO:0007669"/>
    <property type="project" value="UniProtKB-KW"/>
</dbReference>
<keyword evidence="6" id="KW-0645">Protease</keyword>
<comment type="caution">
    <text evidence="10">The sequence shown here is derived from an EMBL/GenBank/DDBJ whole genome shotgun (WGS) entry which is preliminary data.</text>
</comment>
<reference evidence="10 11" key="1">
    <citation type="submission" date="2015-02" db="EMBL/GenBank/DDBJ databases">
        <title>Improved understanding of the partial-nitritation anammox process through 23 genomes representing the majority of the microbial community.</title>
        <authorList>
            <person name="Speth D.R."/>
            <person name="In T Zandt M."/>
            <person name="Guerrero Cruz S."/>
            <person name="Jetten M.S."/>
            <person name="Dutilh B.E."/>
        </authorList>
    </citation>
    <scope>NUCLEOTIDE SEQUENCE [LARGE SCALE GENOMIC DNA]</scope>
    <source>
        <strain evidence="10">OLB20</strain>
    </source>
</reference>
<accession>A0A136LXS9</accession>
<evidence type="ECO:0000256" key="7">
    <source>
        <dbReference type="ARBA" id="ARBA00022723"/>
    </source>
</evidence>
<dbReference type="GO" id="GO:0006508">
    <property type="term" value="P:proteolysis"/>
    <property type="evidence" value="ECO:0007669"/>
    <property type="project" value="UniProtKB-KW"/>
</dbReference>
<keyword evidence="8 10" id="KW-0378">Hydrolase</keyword>
<dbReference type="PANTHER" id="PTHR34448:SF1">
    <property type="entry name" value="BLL6088 PROTEIN"/>
    <property type="match status" value="1"/>
</dbReference>
<evidence type="ECO:0000313" key="11">
    <source>
        <dbReference type="Proteomes" id="UP000070457"/>
    </source>
</evidence>
<dbReference type="InterPro" id="IPR000787">
    <property type="entry name" value="Peptidase_M29"/>
</dbReference>
<gene>
    <name evidence="10" type="ORF">TR69_WS6001000472</name>
</gene>
<dbReference type="GO" id="GO:0046872">
    <property type="term" value="F:metal ion binding"/>
    <property type="evidence" value="ECO:0007669"/>
    <property type="project" value="UniProtKB-KW"/>
</dbReference>
<dbReference type="EC" id="3.4.11.-" evidence="10"/>
<evidence type="ECO:0000256" key="2">
    <source>
        <dbReference type="ARBA" id="ARBA00001946"/>
    </source>
</evidence>
<sequence>MQPTENDYRLAGILLDHSLEIKPKEHVLISVSEHISNGLIKAVFEETLKRGAYPLVDSLTNFYLNRASFDGLNYRLLNDGNDWQAGYVPETVLNSIVDWADAFVRITSVFNKKELSGVDERRITGRMKTVRPIFDKMVNSDRWVLTYYPTPAMAQAAGVSLSWLQEFYYSAVLVDYSRMKRELTGLEKILDAGSQIRIRGDRTDITLDITGRLAKAAYGERNIPDGEVFLAPVKNSAQGEIYFDLPTIYAGQEMRGITLTFENGKAVAARAEAGQKSLDRILSTDEGARFLGEFAIGANYRITQPLLDTLFDEKIGGTIHMALGRSYMEERGGAPHGGNESAIHWDIVKDMRLPGSVVEVDGTPVLKDGRLLV</sequence>
<evidence type="ECO:0000256" key="6">
    <source>
        <dbReference type="ARBA" id="ARBA00022670"/>
    </source>
</evidence>
<evidence type="ECO:0000256" key="3">
    <source>
        <dbReference type="ARBA" id="ARBA00001947"/>
    </source>
</evidence>
<comment type="cofactor">
    <cofactor evidence="1">
        <name>Co(2+)</name>
        <dbReference type="ChEBI" id="CHEBI:48828"/>
    </cofactor>
</comment>
<dbReference type="AlphaFoldDB" id="A0A136LXS9"/>
<dbReference type="Pfam" id="PF02073">
    <property type="entry name" value="Peptidase_M29"/>
    <property type="match status" value="1"/>
</dbReference>
<comment type="cofactor">
    <cofactor evidence="2">
        <name>Mg(2+)</name>
        <dbReference type="ChEBI" id="CHEBI:18420"/>
    </cofactor>
</comment>
<keyword evidence="5 10" id="KW-0031">Aminopeptidase</keyword>
<dbReference type="PANTHER" id="PTHR34448">
    <property type="entry name" value="AMINOPEPTIDASE"/>
    <property type="match status" value="1"/>
</dbReference>
<dbReference type="Gene3D" id="3.40.1830.10">
    <property type="entry name" value="Thermophilic metalloprotease (M29)"/>
    <property type="match status" value="1"/>
</dbReference>
<dbReference type="InterPro" id="IPR035097">
    <property type="entry name" value="M29_N-terminal"/>
</dbReference>
<proteinExistence type="inferred from homology"/>
<evidence type="ECO:0000256" key="9">
    <source>
        <dbReference type="ARBA" id="ARBA00023049"/>
    </source>
</evidence>
<evidence type="ECO:0000256" key="4">
    <source>
        <dbReference type="ARBA" id="ARBA00008236"/>
    </source>
</evidence>
<protein>
    <submittedName>
        <fullName evidence="10">Aminopeptidase T</fullName>
        <ecNumber evidence="10">3.4.11.-</ecNumber>
    </submittedName>
</protein>